<feature type="region of interest" description="Disordered" evidence="1">
    <location>
        <begin position="1"/>
        <end position="20"/>
    </location>
</feature>
<dbReference type="AlphaFoldDB" id="A0A6A4LQI1"/>
<dbReference type="EMBL" id="QEFC01001560">
    <property type="protein sequence ID" value="KAE9456797.1"/>
    <property type="molecule type" value="Genomic_DNA"/>
</dbReference>
<dbReference type="PANTHER" id="PTHR33052">
    <property type="entry name" value="DUF4228 DOMAIN PROTEIN-RELATED"/>
    <property type="match status" value="1"/>
</dbReference>
<proteinExistence type="predicted"/>
<accession>A0A6A4LQI1</accession>
<sequence>MGGCLSSSTPADQPSRSESTHRRCVNVISANGDLHQYTSPLITVSQVLEEMMEVQTLTQQHDHPSSSSSNIINSNSFFVCNSDRLYYDDFIPALDAQHQLHPNQIYFVLPASKLLYRLTASDMAALAVKASLALQKSTTTNTSTKHSSSSSSSSSFFIRNRRNNKPARISPILADHHVNSTTTSDSPFVDRDYMDENRNGQTATTTIKNKGISIISEKQQPAAAAALGVSKSGSVRKLNRYSSRRAKMAVRSFRIRLTTIYEEASVLQFY</sequence>
<feature type="compositionally biased region" description="Low complexity" evidence="1">
    <location>
        <begin position="137"/>
        <end position="155"/>
    </location>
</feature>
<evidence type="ECO:0000313" key="3">
    <source>
        <dbReference type="Proteomes" id="UP000428333"/>
    </source>
</evidence>
<gene>
    <name evidence="2" type="ORF">C3L33_11307</name>
</gene>
<evidence type="ECO:0000256" key="1">
    <source>
        <dbReference type="SAM" id="MobiDB-lite"/>
    </source>
</evidence>
<feature type="compositionally biased region" description="Polar residues" evidence="1">
    <location>
        <begin position="1"/>
        <end position="17"/>
    </location>
</feature>
<dbReference type="Proteomes" id="UP000428333">
    <property type="component" value="Linkage Group LG06"/>
</dbReference>
<keyword evidence="3" id="KW-1185">Reference proteome</keyword>
<organism evidence="2 3">
    <name type="scientific">Rhododendron williamsianum</name>
    <dbReference type="NCBI Taxonomy" id="262921"/>
    <lineage>
        <taxon>Eukaryota</taxon>
        <taxon>Viridiplantae</taxon>
        <taxon>Streptophyta</taxon>
        <taxon>Embryophyta</taxon>
        <taxon>Tracheophyta</taxon>
        <taxon>Spermatophyta</taxon>
        <taxon>Magnoliopsida</taxon>
        <taxon>eudicotyledons</taxon>
        <taxon>Gunneridae</taxon>
        <taxon>Pentapetalae</taxon>
        <taxon>asterids</taxon>
        <taxon>Ericales</taxon>
        <taxon>Ericaceae</taxon>
        <taxon>Ericoideae</taxon>
        <taxon>Rhodoreae</taxon>
        <taxon>Rhododendron</taxon>
    </lineage>
</organism>
<feature type="region of interest" description="Disordered" evidence="1">
    <location>
        <begin position="137"/>
        <end position="192"/>
    </location>
</feature>
<feature type="non-terminal residue" evidence="2">
    <location>
        <position position="1"/>
    </location>
</feature>
<evidence type="ECO:0000313" key="2">
    <source>
        <dbReference type="EMBL" id="KAE9456797.1"/>
    </source>
</evidence>
<name>A0A6A4LQI1_9ERIC</name>
<dbReference type="OrthoDB" id="693945at2759"/>
<dbReference type="Pfam" id="PF14009">
    <property type="entry name" value="PADRE"/>
    <property type="match status" value="1"/>
</dbReference>
<comment type="caution">
    <text evidence="2">The sequence shown here is derived from an EMBL/GenBank/DDBJ whole genome shotgun (WGS) entry which is preliminary data.</text>
</comment>
<reference evidence="2 3" key="1">
    <citation type="journal article" date="2019" name="Genome Biol. Evol.">
        <title>The Rhododendron genome and chromosomal organization provide insight into shared whole-genome duplications across the heath family (Ericaceae).</title>
        <authorList>
            <person name="Soza V.L."/>
            <person name="Lindsley D."/>
            <person name="Waalkes A."/>
            <person name="Ramage E."/>
            <person name="Patwardhan R.P."/>
            <person name="Burton J.N."/>
            <person name="Adey A."/>
            <person name="Kumar A."/>
            <person name="Qiu R."/>
            <person name="Shendure J."/>
            <person name="Hall B."/>
        </authorList>
    </citation>
    <scope>NUCLEOTIDE SEQUENCE [LARGE SCALE GENOMIC DNA]</scope>
    <source>
        <strain evidence="2">RSF 1966-606</strain>
    </source>
</reference>
<dbReference type="InterPro" id="IPR025322">
    <property type="entry name" value="PADRE_dom"/>
</dbReference>
<protein>
    <submittedName>
        <fullName evidence="2">Uncharacterized protein</fullName>
    </submittedName>
</protein>